<keyword evidence="4" id="KW-1185">Reference proteome</keyword>
<dbReference type="PANTHER" id="PTHR35797:SF1">
    <property type="entry name" value="PROTEASE"/>
    <property type="match status" value="1"/>
</dbReference>
<feature type="transmembrane region" description="Helical" evidence="1">
    <location>
        <begin position="30"/>
        <end position="51"/>
    </location>
</feature>
<keyword evidence="1" id="KW-0812">Transmembrane</keyword>
<gene>
    <name evidence="3" type="ORF">BKA15_000559</name>
</gene>
<feature type="transmembrane region" description="Helical" evidence="1">
    <location>
        <begin position="170"/>
        <end position="188"/>
    </location>
</feature>
<feature type="domain" description="CAAX prenyl protease 2/Lysostaphin resistance protein A-like" evidence="2">
    <location>
        <begin position="141"/>
        <end position="241"/>
    </location>
</feature>
<feature type="transmembrane region" description="Helical" evidence="1">
    <location>
        <begin position="258"/>
        <end position="282"/>
    </location>
</feature>
<dbReference type="RefSeq" id="WP_179747983.1">
    <property type="nucleotide sequence ID" value="NZ_JACCBU010000001.1"/>
</dbReference>
<dbReference type="Pfam" id="PF02517">
    <property type="entry name" value="Rce1-like"/>
    <property type="match status" value="1"/>
</dbReference>
<evidence type="ECO:0000313" key="4">
    <source>
        <dbReference type="Proteomes" id="UP000569914"/>
    </source>
</evidence>
<dbReference type="InterPro" id="IPR003675">
    <property type="entry name" value="Rce1/LyrA-like_dom"/>
</dbReference>
<dbReference type="GO" id="GO:0080120">
    <property type="term" value="P:CAAX-box protein maturation"/>
    <property type="evidence" value="ECO:0007669"/>
    <property type="project" value="UniProtKB-ARBA"/>
</dbReference>
<feature type="transmembrane region" description="Helical" evidence="1">
    <location>
        <begin position="83"/>
        <end position="106"/>
    </location>
</feature>
<accession>A0A7Y9I2V7</accession>
<keyword evidence="3" id="KW-0645">Protease</keyword>
<comment type="caution">
    <text evidence="3">The sequence shown here is derived from an EMBL/GenBank/DDBJ whole genome shotgun (WGS) entry which is preliminary data.</text>
</comment>
<feature type="transmembrane region" description="Helical" evidence="1">
    <location>
        <begin position="233"/>
        <end position="252"/>
    </location>
</feature>
<feature type="transmembrane region" description="Helical" evidence="1">
    <location>
        <begin position="132"/>
        <end position="150"/>
    </location>
</feature>
<name>A0A7Y9I2V7_9ACTN</name>
<dbReference type="PANTHER" id="PTHR35797">
    <property type="entry name" value="PROTEASE-RELATED"/>
    <property type="match status" value="1"/>
</dbReference>
<dbReference type="AlphaFoldDB" id="A0A7Y9I2V7"/>
<dbReference type="GO" id="GO:0004175">
    <property type="term" value="F:endopeptidase activity"/>
    <property type="evidence" value="ECO:0007669"/>
    <property type="project" value="UniProtKB-ARBA"/>
</dbReference>
<evidence type="ECO:0000259" key="2">
    <source>
        <dbReference type="Pfam" id="PF02517"/>
    </source>
</evidence>
<keyword evidence="3" id="KW-0378">Hydrolase</keyword>
<evidence type="ECO:0000256" key="1">
    <source>
        <dbReference type="SAM" id="Phobius"/>
    </source>
</evidence>
<dbReference type="Proteomes" id="UP000569914">
    <property type="component" value="Unassembled WGS sequence"/>
</dbReference>
<evidence type="ECO:0000313" key="3">
    <source>
        <dbReference type="EMBL" id="NYE69230.1"/>
    </source>
</evidence>
<keyword evidence="1" id="KW-0472">Membrane</keyword>
<proteinExistence type="predicted"/>
<keyword evidence="1" id="KW-1133">Transmembrane helix</keyword>
<sequence>MIFGLVSFGGAWLVCVPLWQNGGGITSPLLGATASAMMFTPTVAVLITWLVTRPRGSRSLRELAWTTGLGFGPNRRRTLAVSAAVWVGIPLFVVITTLICALFGLYRLDLETFSLLGDEYRLKTGRTPNPQAMLITSIGAVALTPLLNALPSFGEELGWRGWLFPNLLRYGPWAAILITGVVWGVWHAPLTLLGYNYALLGPWSALMFIPFCIAFGAILAWTRWFTGSVWPAVVGHGVFNGSTGLVLLLGASGQQVNFALVGPISVIGIVLFAIIAALLFAVTRPGAGDDQPEPVEVPNHNVP</sequence>
<feature type="transmembrane region" description="Helical" evidence="1">
    <location>
        <begin position="200"/>
        <end position="221"/>
    </location>
</feature>
<reference evidence="3 4" key="1">
    <citation type="submission" date="2020-07" db="EMBL/GenBank/DDBJ databases">
        <title>Sequencing the genomes of 1000 actinobacteria strains.</title>
        <authorList>
            <person name="Klenk H.-P."/>
        </authorList>
    </citation>
    <scope>NUCLEOTIDE SEQUENCE [LARGE SCALE GENOMIC DNA]</scope>
    <source>
        <strain evidence="3 4">DSM 22083</strain>
    </source>
</reference>
<dbReference type="InterPro" id="IPR042150">
    <property type="entry name" value="MmRce1-like"/>
</dbReference>
<protein>
    <submittedName>
        <fullName evidence="3">Membrane protease YdiL (CAAX protease family)</fullName>
    </submittedName>
</protein>
<dbReference type="GO" id="GO:0006508">
    <property type="term" value="P:proteolysis"/>
    <property type="evidence" value="ECO:0007669"/>
    <property type="project" value="UniProtKB-KW"/>
</dbReference>
<organism evidence="3 4">
    <name type="scientific">Microlunatus parietis</name>
    <dbReference type="NCBI Taxonomy" id="682979"/>
    <lineage>
        <taxon>Bacteria</taxon>
        <taxon>Bacillati</taxon>
        <taxon>Actinomycetota</taxon>
        <taxon>Actinomycetes</taxon>
        <taxon>Propionibacteriales</taxon>
        <taxon>Propionibacteriaceae</taxon>
        <taxon>Microlunatus</taxon>
    </lineage>
</organism>
<dbReference type="EMBL" id="JACCBU010000001">
    <property type="protein sequence ID" value="NYE69230.1"/>
    <property type="molecule type" value="Genomic_DNA"/>
</dbReference>